<dbReference type="InterPro" id="IPR002068">
    <property type="entry name" value="A-crystallin/Hsp20_dom"/>
</dbReference>
<dbReference type="eggNOG" id="COG0071">
    <property type="taxonomic scope" value="Bacteria"/>
</dbReference>
<evidence type="ECO:0000313" key="5">
    <source>
        <dbReference type="EMBL" id="APW43535.1"/>
    </source>
</evidence>
<dbReference type="CDD" id="cd00298">
    <property type="entry name" value="ACD_sHsps_p23-like"/>
    <property type="match status" value="1"/>
</dbReference>
<evidence type="ECO:0000256" key="2">
    <source>
        <dbReference type="RuleBase" id="RU003616"/>
    </source>
</evidence>
<feature type="domain" description="SHSP" evidence="3">
    <location>
        <begin position="28"/>
        <end position="126"/>
    </location>
</feature>
<organism evidence="5 6">
    <name type="scientific">Rhodoferax saidenbachensis</name>
    <dbReference type="NCBI Taxonomy" id="1484693"/>
    <lineage>
        <taxon>Bacteria</taxon>
        <taxon>Pseudomonadati</taxon>
        <taxon>Pseudomonadota</taxon>
        <taxon>Betaproteobacteria</taxon>
        <taxon>Burkholderiales</taxon>
        <taxon>Comamonadaceae</taxon>
        <taxon>Rhodoferax</taxon>
    </lineage>
</organism>
<dbReference type="PROSITE" id="PS51203">
    <property type="entry name" value="CS"/>
    <property type="match status" value="1"/>
</dbReference>
<evidence type="ECO:0000256" key="1">
    <source>
        <dbReference type="PROSITE-ProRule" id="PRU00285"/>
    </source>
</evidence>
<dbReference type="STRING" id="1484693.RS694_14000"/>
<dbReference type="SUPFAM" id="SSF49764">
    <property type="entry name" value="HSP20-like chaperones"/>
    <property type="match status" value="1"/>
</dbReference>
<keyword evidence="6" id="KW-1185">Reference proteome</keyword>
<dbReference type="Proteomes" id="UP000186110">
    <property type="component" value="Chromosome"/>
</dbReference>
<dbReference type="InterPro" id="IPR008978">
    <property type="entry name" value="HSP20-like_chaperone"/>
</dbReference>
<dbReference type="PROSITE" id="PS01031">
    <property type="entry name" value="SHSP"/>
    <property type="match status" value="1"/>
</dbReference>
<feature type="domain" description="CS" evidence="4">
    <location>
        <begin position="34"/>
        <end position="124"/>
    </location>
</feature>
<evidence type="ECO:0000259" key="3">
    <source>
        <dbReference type="PROSITE" id="PS01031"/>
    </source>
</evidence>
<gene>
    <name evidence="5" type="ORF">RS694_14000</name>
</gene>
<protein>
    <submittedName>
        <fullName evidence="5">Uncharacterized protein</fullName>
    </submittedName>
</protein>
<dbReference type="KEGG" id="rsb:RS694_14000"/>
<proteinExistence type="inferred from homology"/>
<dbReference type="EMBL" id="CP019239">
    <property type="protein sequence ID" value="APW43535.1"/>
    <property type="molecule type" value="Genomic_DNA"/>
</dbReference>
<dbReference type="Pfam" id="PF00011">
    <property type="entry name" value="HSP20"/>
    <property type="match status" value="1"/>
</dbReference>
<sequence>MFFATSPVAYSSALRRPAYAHAGRTVERFLDDVLTGSRPQYAQDDTTFTLTLDVPGIAKDQLSIAIEDAVVRISSKEGAPRRYRAAYELPQDIDAAQSEAKLENGVLTLKLTKKVPVNNASELTIQ</sequence>
<evidence type="ECO:0000259" key="4">
    <source>
        <dbReference type="PROSITE" id="PS51203"/>
    </source>
</evidence>
<dbReference type="Gene3D" id="2.60.40.790">
    <property type="match status" value="1"/>
</dbReference>
<comment type="similarity">
    <text evidence="1 2">Belongs to the small heat shock protein (HSP20) family.</text>
</comment>
<dbReference type="AlphaFoldDB" id="A0A1P8KC44"/>
<dbReference type="InterPro" id="IPR007052">
    <property type="entry name" value="CS_dom"/>
</dbReference>
<dbReference type="RefSeq" id="WP_029708552.1">
    <property type="nucleotide sequence ID" value="NZ_CP019239.1"/>
</dbReference>
<reference evidence="5 6" key="1">
    <citation type="submission" date="2017-01" db="EMBL/GenBank/DDBJ databases">
        <authorList>
            <person name="Mah S.A."/>
            <person name="Swanson W.J."/>
            <person name="Moy G.W."/>
            <person name="Vacquier V.D."/>
        </authorList>
    </citation>
    <scope>NUCLEOTIDE SEQUENCE [LARGE SCALE GENOMIC DNA]</scope>
    <source>
        <strain evidence="5 6">DSM 22694</strain>
    </source>
</reference>
<name>A0A1P8KC44_9BURK</name>
<accession>A0A1P8KC44</accession>
<evidence type="ECO:0000313" key="6">
    <source>
        <dbReference type="Proteomes" id="UP000186110"/>
    </source>
</evidence>